<feature type="chain" id="PRO_5035312044" description="Lysosome-associated membrane glycoprotein 5" evidence="22">
    <location>
        <begin position="24"/>
        <end position="391"/>
    </location>
</feature>
<evidence type="ECO:0000256" key="6">
    <source>
        <dbReference type="ARBA" id="ARBA00022692"/>
    </source>
</evidence>
<evidence type="ECO:0000259" key="23">
    <source>
        <dbReference type="Pfam" id="PF01299"/>
    </source>
</evidence>
<evidence type="ECO:0000256" key="15">
    <source>
        <dbReference type="ARBA" id="ARBA00029428"/>
    </source>
</evidence>
<feature type="compositionally biased region" description="Acidic residues" evidence="20">
    <location>
        <begin position="115"/>
        <end position="139"/>
    </location>
</feature>
<accession>A0A8J5JWF5</accession>
<dbReference type="InterPro" id="IPR048528">
    <property type="entry name" value="Lamp2-like_luminal"/>
</dbReference>
<feature type="region of interest" description="Disordered" evidence="20">
    <location>
        <begin position="108"/>
        <end position="143"/>
    </location>
</feature>
<evidence type="ECO:0000256" key="20">
    <source>
        <dbReference type="SAM" id="MobiDB-lite"/>
    </source>
</evidence>
<proteinExistence type="inferred from homology"/>
<dbReference type="PANTHER" id="PTHR11506:SF35">
    <property type="entry name" value="LYSOSOME-ASSOCIATED MEMBRANE GLYCOPROTEIN 5"/>
    <property type="match status" value="1"/>
</dbReference>
<evidence type="ECO:0000256" key="14">
    <source>
        <dbReference type="ARBA" id="ARBA00023329"/>
    </source>
</evidence>
<dbReference type="PANTHER" id="PTHR11506">
    <property type="entry name" value="LYSOSOME-ASSOCIATED MEMBRANE GLYCOPROTEIN"/>
    <property type="match status" value="1"/>
</dbReference>
<evidence type="ECO:0000256" key="12">
    <source>
        <dbReference type="ARBA" id="ARBA00023180"/>
    </source>
</evidence>
<dbReference type="EMBL" id="JAHLQT010031306">
    <property type="protein sequence ID" value="KAG7160554.1"/>
    <property type="molecule type" value="Genomic_DNA"/>
</dbReference>
<evidence type="ECO:0000313" key="25">
    <source>
        <dbReference type="Proteomes" id="UP000747542"/>
    </source>
</evidence>
<reference evidence="24" key="1">
    <citation type="journal article" date="2021" name="Sci. Adv.">
        <title>The American lobster genome reveals insights on longevity, neural, and immune adaptations.</title>
        <authorList>
            <person name="Polinski J.M."/>
            <person name="Zimin A.V."/>
            <person name="Clark K.F."/>
            <person name="Kohn A.B."/>
            <person name="Sadowski N."/>
            <person name="Timp W."/>
            <person name="Ptitsyn A."/>
            <person name="Khanna P."/>
            <person name="Romanova D.Y."/>
            <person name="Williams P."/>
            <person name="Greenwood S.J."/>
            <person name="Moroz L.L."/>
            <person name="Walt D.R."/>
            <person name="Bodnar A.G."/>
        </authorList>
    </citation>
    <scope>NUCLEOTIDE SEQUENCE</scope>
    <source>
        <strain evidence="24">GMGI-L3</strain>
    </source>
</reference>
<feature type="signal peptide" evidence="22">
    <location>
        <begin position="1"/>
        <end position="23"/>
    </location>
</feature>
<keyword evidence="14" id="KW-0968">Cytoplasmic vesicle</keyword>
<dbReference type="GO" id="GO:0005886">
    <property type="term" value="C:plasma membrane"/>
    <property type="evidence" value="ECO:0007669"/>
    <property type="project" value="UniProtKB-SubCell"/>
</dbReference>
<organism evidence="24 25">
    <name type="scientific">Homarus americanus</name>
    <name type="common">American lobster</name>
    <dbReference type="NCBI Taxonomy" id="6706"/>
    <lineage>
        <taxon>Eukaryota</taxon>
        <taxon>Metazoa</taxon>
        <taxon>Ecdysozoa</taxon>
        <taxon>Arthropoda</taxon>
        <taxon>Crustacea</taxon>
        <taxon>Multicrustacea</taxon>
        <taxon>Malacostraca</taxon>
        <taxon>Eumalacostraca</taxon>
        <taxon>Eucarida</taxon>
        <taxon>Decapoda</taxon>
        <taxon>Pleocyemata</taxon>
        <taxon>Astacidea</taxon>
        <taxon>Nephropoidea</taxon>
        <taxon>Nephropidae</taxon>
        <taxon>Homarus</taxon>
    </lineage>
</organism>
<protein>
    <recommendedName>
        <fullName evidence="18">Lysosome-associated membrane glycoprotein 5</fullName>
    </recommendedName>
    <alternativeName>
        <fullName evidence="19">Lysosome-associated membrane protein 5</fullName>
    </alternativeName>
</protein>
<comment type="function">
    <text evidence="16">Plays a role in short-term synaptic plasticity in a subset of GABAergic neurons in the brain.</text>
</comment>
<evidence type="ECO:0000256" key="16">
    <source>
        <dbReference type="ARBA" id="ARBA00053950"/>
    </source>
</evidence>
<dbReference type="Pfam" id="PF01299">
    <property type="entry name" value="Lamp2-like_luminal"/>
    <property type="match status" value="1"/>
</dbReference>
<evidence type="ECO:0000256" key="3">
    <source>
        <dbReference type="ARBA" id="ARBA00004172"/>
    </source>
</evidence>
<evidence type="ECO:0000256" key="21">
    <source>
        <dbReference type="SAM" id="Phobius"/>
    </source>
</evidence>
<keyword evidence="8" id="KW-0967">Endosome</keyword>
<keyword evidence="9 21" id="KW-1133">Transmembrane helix</keyword>
<evidence type="ECO:0000256" key="10">
    <source>
        <dbReference type="ARBA" id="ARBA00023018"/>
    </source>
</evidence>
<keyword evidence="7 22" id="KW-0732">Signal</keyword>
<dbReference type="InterPro" id="IPR002000">
    <property type="entry name" value="Lysosome-assoc_membr_glycop"/>
</dbReference>
<feature type="domain" description="Lysosome-associated membrane glycoprotein 2-like luminal" evidence="23">
    <location>
        <begin position="178"/>
        <end position="333"/>
    </location>
</feature>
<dbReference type="GO" id="GO:0072594">
    <property type="term" value="P:establishment of protein localization to organelle"/>
    <property type="evidence" value="ECO:0007669"/>
    <property type="project" value="TreeGrafter"/>
</dbReference>
<evidence type="ECO:0000256" key="19">
    <source>
        <dbReference type="ARBA" id="ARBA00076257"/>
    </source>
</evidence>
<keyword evidence="11 21" id="KW-0472">Membrane</keyword>
<evidence type="ECO:0000256" key="4">
    <source>
        <dbReference type="ARBA" id="ARBA00004279"/>
    </source>
</evidence>
<keyword evidence="6 21" id="KW-0812">Transmembrane</keyword>
<sequence>MATTWAAIISLGVVAVLAPGSSAATTTHVAPPTTTLTALTTKNVTTISNVSQVTSNQSQPKPQEIVQLSRYNEEKVAEAEAVRGDVEDELRTREVVVYATTPPTLHHPLVVKEDEAVEDEGVNPESDNAESDNEGDYDTEGNVVYKRGGSDRMEYEELPVPMAQKDSSSTVGYTRYDGTYIVKDEFGVGCVMAYFKSKATVYYLDTKGEYKTNQVSPSDDARVGGICDRVGQVSQVDVLWSSYILSLTFGLDDITDSWFVSRFSLTYNLSNPDFEDAAPGGGEVTLVSRKDRTYWQTTNSKSFRCLLLHDVTLKDSYNNSATLHFDEVRVQAFCDSEIFRTPKHCIHRVHRDEMVPVTVGAVLAGSTLLTVIGYGIFRYFKVKKVQYDTMQ</sequence>
<dbReference type="Proteomes" id="UP000747542">
    <property type="component" value="Unassembled WGS sequence"/>
</dbReference>
<comment type="similarity">
    <text evidence="5">Belongs to the LAMP family.</text>
</comment>
<keyword evidence="13" id="KW-0966">Cell projection</keyword>
<evidence type="ECO:0000256" key="8">
    <source>
        <dbReference type="ARBA" id="ARBA00022753"/>
    </source>
</evidence>
<feature type="transmembrane region" description="Helical" evidence="21">
    <location>
        <begin position="354"/>
        <end position="377"/>
    </location>
</feature>
<dbReference type="GO" id="GO:0031902">
    <property type="term" value="C:late endosome membrane"/>
    <property type="evidence" value="ECO:0007669"/>
    <property type="project" value="TreeGrafter"/>
</dbReference>
<evidence type="ECO:0000313" key="24">
    <source>
        <dbReference type="EMBL" id="KAG7160554.1"/>
    </source>
</evidence>
<keyword evidence="12" id="KW-0325">Glycoprotein</keyword>
<evidence type="ECO:0000256" key="1">
    <source>
        <dbReference type="ARBA" id="ARBA00004151"/>
    </source>
</evidence>
<keyword evidence="25" id="KW-1185">Reference proteome</keyword>
<evidence type="ECO:0000256" key="2">
    <source>
        <dbReference type="ARBA" id="ARBA00004158"/>
    </source>
</evidence>
<evidence type="ECO:0000256" key="18">
    <source>
        <dbReference type="ARBA" id="ARBA00074379"/>
    </source>
</evidence>
<dbReference type="GO" id="GO:0005765">
    <property type="term" value="C:lysosomal membrane"/>
    <property type="evidence" value="ECO:0007669"/>
    <property type="project" value="TreeGrafter"/>
</dbReference>
<keyword evidence="10" id="KW-0770">Synapse</keyword>
<evidence type="ECO:0000256" key="5">
    <source>
        <dbReference type="ARBA" id="ARBA00009644"/>
    </source>
</evidence>
<evidence type="ECO:0000256" key="22">
    <source>
        <dbReference type="SAM" id="SignalP"/>
    </source>
</evidence>
<evidence type="ECO:0000256" key="9">
    <source>
        <dbReference type="ARBA" id="ARBA00022989"/>
    </source>
</evidence>
<evidence type="ECO:0000256" key="13">
    <source>
        <dbReference type="ARBA" id="ARBA00023273"/>
    </source>
</evidence>
<evidence type="ECO:0000256" key="11">
    <source>
        <dbReference type="ARBA" id="ARBA00023136"/>
    </source>
</evidence>
<comment type="caution">
    <text evidence="24">The sequence shown here is derived from an EMBL/GenBank/DDBJ whole genome shotgun (WGS) entry which is preliminary data.</text>
</comment>
<comment type="subcellular location">
    <subcellularLocation>
        <location evidence="4">Cell projection</location>
        <location evidence="4">Dendrite</location>
    </subcellularLocation>
    <subcellularLocation>
        <location evidence="17">Cell projection</location>
        <location evidence="17">Growth cone membrane</location>
        <topology evidence="17">Single-pass type I membrane protein</topology>
    </subcellularLocation>
    <subcellularLocation>
        <location evidence="15">Cytoplasmic vesicle</location>
        <location evidence="15">Secretory vesicle</location>
        <location evidence="15">Synaptic vesicle membrane</location>
        <topology evidence="15">Single-pass type I membrane protein</topology>
    </subcellularLocation>
    <subcellularLocation>
        <location evidence="2">Early endosome membrane</location>
        <topology evidence="2">Single-pass type I membrane protein</topology>
    </subcellularLocation>
    <subcellularLocation>
        <location evidence="1">Endoplasmic reticulum-Golgi intermediate compartment membrane</location>
        <topology evidence="1">Single-pass type I membrane protein</topology>
    </subcellularLocation>
    <subcellularLocation>
        <location evidence="3">Recycling endosome</location>
    </subcellularLocation>
</comment>
<evidence type="ECO:0000256" key="7">
    <source>
        <dbReference type="ARBA" id="ARBA00022729"/>
    </source>
</evidence>
<gene>
    <name evidence="24" type="ORF">Hamer_G001841</name>
</gene>
<evidence type="ECO:0000256" key="17">
    <source>
        <dbReference type="ARBA" id="ARBA00060492"/>
    </source>
</evidence>
<dbReference type="AlphaFoldDB" id="A0A8J5JWF5"/>
<name>A0A8J5JWF5_HOMAM</name>
<dbReference type="OrthoDB" id="6248302at2759"/>